<accession>A0A9N8EJG4</accession>
<feature type="compositionally biased region" description="Basic and acidic residues" evidence="3">
    <location>
        <begin position="485"/>
        <end position="498"/>
    </location>
</feature>
<protein>
    <submittedName>
        <fullName evidence="4">Whole genome shotgun sequence</fullName>
    </submittedName>
</protein>
<feature type="compositionally biased region" description="Low complexity" evidence="3">
    <location>
        <begin position="250"/>
        <end position="261"/>
    </location>
</feature>
<feature type="compositionally biased region" description="Acidic residues" evidence="3">
    <location>
        <begin position="506"/>
        <end position="516"/>
    </location>
</feature>
<feature type="compositionally biased region" description="Polar residues" evidence="3">
    <location>
        <begin position="274"/>
        <end position="285"/>
    </location>
</feature>
<name>A0A9N8EJG4_9STRA</name>
<evidence type="ECO:0000256" key="1">
    <source>
        <dbReference type="ARBA" id="ARBA00022737"/>
    </source>
</evidence>
<dbReference type="EMBL" id="CAICTM010001276">
    <property type="protein sequence ID" value="CAB9522212.1"/>
    <property type="molecule type" value="Genomic_DNA"/>
</dbReference>
<dbReference type="Gene3D" id="2.20.110.10">
    <property type="entry name" value="Histone H3 K4-specific methyltransferase SET7/9 N-terminal domain"/>
    <property type="match status" value="3"/>
</dbReference>
<feature type="region of interest" description="Disordered" evidence="3">
    <location>
        <begin position="212"/>
        <end position="293"/>
    </location>
</feature>
<proteinExistence type="predicted"/>
<keyword evidence="2" id="KW-0175">Coiled coil</keyword>
<dbReference type="PANTHER" id="PTHR43215">
    <property type="entry name" value="RADIAL SPOKE HEAD 1 HOMOLOG"/>
    <property type="match status" value="1"/>
</dbReference>
<feature type="compositionally biased region" description="Polar residues" evidence="3">
    <location>
        <begin position="399"/>
        <end position="411"/>
    </location>
</feature>
<organism evidence="4 5">
    <name type="scientific">Seminavis robusta</name>
    <dbReference type="NCBI Taxonomy" id="568900"/>
    <lineage>
        <taxon>Eukaryota</taxon>
        <taxon>Sar</taxon>
        <taxon>Stramenopiles</taxon>
        <taxon>Ochrophyta</taxon>
        <taxon>Bacillariophyta</taxon>
        <taxon>Bacillariophyceae</taxon>
        <taxon>Bacillariophycidae</taxon>
        <taxon>Naviculales</taxon>
        <taxon>Naviculaceae</taxon>
        <taxon>Seminavis</taxon>
    </lineage>
</organism>
<dbReference type="OrthoDB" id="418492at2759"/>
<dbReference type="Proteomes" id="UP001153069">
    <property type="component" value="Unassembled WGS sequence"/>
</dbReference>
<feature type="region of interest" description="Disordered" evidence="3">
    <location>
        <begin position="395"/>
        <end position="415"/>
    </location>
</feature>
<evidence type="ECO:0000256" key="3">
    <source>
        <dbReference type="SAM" id="MobiDB-lite"/>
    </source>
</evidence>
<comment type="caution">
    <text evidence="4">The sequence shown here is derived from an EMBL/GenBank/DDBJ whole genome shotgun (WGS) entry which is preliminary data.</text>
</comment>
<reference evidence="4" key="1">
    <citation type="submission" date="2020-06" db="EMBL/GenBank/DDBJ databases">
        <authorList>
            <consortium name="Plant Systems Biology data submission"/>
        </authorList>
    </citation>
    <scope>NUCLEOTIDE SEQUENCE</scope>
    <source>
        <strain evidence="4">D6</strain>
    </source>
</reference>
<keyword evidence="5" id="KW-1185">Reference proteome</keyword>
<feature type="region of interest" description="Disordered" evidence="3">
    <location>
        <begin position="742"/>
        <end position="766"/>
    </location>
</feature>
<keyword evidence="1" id="KW-0677">Repeat</keyword>
<feature type="compositionally biased region" description="Low complexity" evidence="3">
    <location>
        <begin position="108"/>
        <end position="118"/>
    </location>
</feature>
<evidence type="ECO:0000313" key="4">
    <source>
        <dbReference type="EMBL" id="CAB9522212.1"/>
    </source>
</evidence>
<dbReference type="AlphaFoldDB" id="A0A9N8EJG4"/>
<feature type="region of interest" description="Disordered" evidence="3">
    <location>
        <begin position="485"/>
        <end position="527"/>
    </location>
</feature>
<dbReference type="SMART" id="SM00698">
    <property type="entry name" value="MORN"/>
    <property type="match status" value="6"/>
</dbReference>
<feature type="coiled-coil region" evidence="2">
    <location>
        <begin position="163"/>
        <end position="190"/>
    </location>
</feature>
<dbReference type="SUPFAM" id="SSF82185">
    <property type="entry name" value="Histone H3 K4-specific methyltransferase SET7/9 N-terminal domain"/>
    <property type="match status" value="2"/>
</dbReference>
<feature type="region of interest" description="Disordered" evidence="3">
    <location>
        <begin position="81"/>
        <end position="128"/>
    </location>
</feature>
<dbReference type="Pfam" id="PF02493">
    <property type="entry name" value="MORN"/>
    <property type="match status" value="5"/>
</dbReference>
<sequence>MMSELFHRSLGIRQDGRCHRHPDVCIMEPGASSLGSCHLCAMEAHKELLRDDTATTMSNSFFWSSAASLSLTSSFRTPQISNGSKHYNATTSGNSAAGGSGRQPYHPPHQQQQHQQQPSSEEMAEKQQQQQFFESIITRWVQVQDGSLQQSIALSTPLILHELRKLEAKVHQQEATIQSQQKTIQELRQSIDQKHTATQELLQTILQTVVSSSSNNNNNNNSSNKVEEEEEEEKQENIPFVIPTTRKARNNTTNNGKSNNTPQQQRTTLKRRPSMNSMKSAQRSIDSGVKQPLTRHDSNASFTINDLQPHPLTPTRGRGGAMSASQPIQFTSPLPAHEIQIMSLSHTQLSPKTEIALDGSHHSLERSDLPDMEAIFEEGFGKEMLQEKKKKFQIPPNYSRRQSAAAQQGSSRPMEIILETNEKSNRKLMIDHSSPEEILGFKDMDMVALQNVLTPLKNKKQQQNKNSNNMGVEGHVSLVTLDAGSDHASDLSESDHHAPSQVTSVGDDDDEDDETHDDTAPAEPPQVFLMDQEPNDYSFENLQHVSRYKMIDMYGDRGTYTGTLGDDKEPSGFGTMKYDSGRFYKGEWKKGRWNGKGTLLNANGDSYQGDFVSDARHGRGVYRFTSGDVYEGDFFEDNRHGTGKFKFHNGSVYNGEFCMGSFEGYGRYDFDGGYYEGEWKRDEYYGKGKLQYKDGSNYQGRFKRGSAHGFGEERLADGTVRCGSWKRGEFLQECTEEECKRMEAGGATSRNRNKLKAGDEPPPLAS</sequence>
<evidence type="ECO:0000256" key="2">
    <source>
        <dbReference type="SAM" id="Coils"/>
    </source>
</evidence>
<dbReference type="PANTHER" id="PTHR43215:SF14">
    <property type="entry name" value="RADIAL SPOKE HEAD 1 HOMOLOG"/>
    <property type="match status" value="1"/>
</dbReference>
<dbReference type="InterPro" id="IPR003409">
    <property type="entry name" value="MORN"/>
</dbReference>
<evidence type="ECO:0000313" key="5">
    <source>
        <dbReference type="Proteomes" id="UP001153069"/>
    </source>
</evidence>
<feature type="compositionally biased region" description="Low complexity" evidence="3">
    <location>
        <begin position="212"/>
        <end position="224"/>
    </location>
</feature>
<gene>
    <name evidence="4" type="ORF">SEMRO_1278_G258780.1</name>
</gene>